<evidence type="ECO:0000256" key="5">
    <source>
        <dbReference type="ARBA" id="ARBA00022801"/>
    </source>
</evidence>
<name>A0A2P6NJB8_9EUKA</name>
<dbReference type="PROSITE" id="PS00131">
    <property type="entry name" value="CARBOXYPEPT_SER_SER"/>
    <property type="match status" value="1"/>
</dbReference>
<keyword evidence="3 7" id="KW-0645">Protease</keyword>
<dbReference type="EMBL" id="MDYQ01000070">
    <property type="protein sequence ID" value="PRP84032.1"/>
    <property type="molecule type" value="Genomic_DNA"/>
</dbReference>
<comment type="similarity">
    <text evidence="1 7">Belongs to the peptidase S10 family.</text>
</comment>
<accession>A0A2P6NJB8</accession>
<dbReference type="EC" id="3.4.16.-" evidence="7"/>
<keyword evidence="9" id="KW-1185">Reference proteome</keyword>
<dbReference type="InterPro" id="IPR029058">
    <property type="entry name" value="AB_hydrolase_fold"/>
</dbReference>
<evidence type="ECO:0000313" key="9">
    <source>
        <dbReference type="Proteomes" id="UP000241769"/>
    </source>
</evidence>
<dbReference type="OrthoDB" id="443318at2759"/>
<dbReference type="GO" id="GO:0006508">
    <property type="term" value="P:proteolysis"/>
    <property type="evidence" value="ECO:0007669"/>
    <property type="project" value="UniProtKB-KW"/>
</dbReference>
<reference evidence="8 9" key="1">
    <citation type="journal article" date="2018" name="Genome Biol. Evol.">
        <title>Multiple Roots of Fruiting Body Formation in Amoebozoa.</title>
        <authorList>
            <person name="Hillmann F."/>
            <person name="Forbes G."/>
            <person name="Novohradska S."/>
            <person name="Ferling I."/>
            <person name="Riege K."/>
            <person name="Groth M."/>
            <person name="Westermann M."/>
            <person name="Marz M."/>
            <person name="Spaller T."/>
            <person name="Winckler T."/>
            <person name="Schaap P."/>
            <person name="Glockner G."/>
        </authorList>
    </citation>
    <scope>NUCLEOTIDE SEQUENCE [LARGE SCALE GENOMIC DNA]</scope>
    <source>
        <strain evidence="8 9">Jena</strain>
    </source>
</reference>
<dbReference type="PROSITE" id="PS00560">
    <property type="entry name" value="CARBOXYPEPT_SER_HIS"/>
    <property type="match status" value="1"/>
</dbReference>
<dbReference type="InterPro" id="IPR018202">
    <property type="entry name" value="Ser_caboxypep_ser_AS"/>
</dbReference>
<sequence>MRTTLLLIAIVAVTLALKGGRQGLKSVVDKARPLPRGVTQHYGYINVNTDYDANLFYWMFESQSNPKNAPTVLWMTGGPGCSSELALFFENGPYTVANNGSLLPNPYSWNKFANLLFIDQPVGTGFSYANEDYVTNEQQVGVEMFTFLTKFFAKYPQYSKNDFYIVGESYGGHYVPSVAYKLVKEAQAGNFNVPFKGIGLGNGWVDPYHQYPGYGKFGYENGLIDANTWAQLNQTAQQCQQDIQNEDWDNANYDCNSIMGAIAGSLNVYNIKLQCDPPPLCYDFSDITNYLNTAAVQAKLGVKVSDWEPCSDDVNGMFGVDRLESFAYELPLLLESNIRVVVYNGDLDLICNWVGGHMWVNALKWSGQKAFQKAEVKTWSVDGQEAGTVQSSGLLDFVRVYQAGHMVPHDQPKNALALLKNIVTGSQF</sequence>
<keyword evidence="5 7" id="KW-0378">Hydrolase</keyword>
<keyword evidence="2 7" id="KW-0121">Carboxypeptidase</keyword>
<dbReference type="Pfam" id="PF00450">
    <property type="entry name" value="Peptidase_S10"/>
    <property type="match status" value="1"/>
</dbReference>
<gene>
    <name evidence="8" type="ORF">PROFUN_08494</name>
</gene>
<dbReference type="PANTHER" id="PTHR11802">
    <property type="entry name" value="SERINE PROTEASE FAMILY S10 SERINE CARBOXYPEPTIDASE"/>
    <property type="match status" value="1"/>
</dbReference>
<dbReference type="Proteomes" id="UP000241769">
    <property type="component" value="Unassembled WGS sequence"/>
</dbReference>
<dbReference type="FunCoup" id="A0A2P6NJB8">
    <property type="interactions" value="21"/>
</dbReference>
<evidence type="ECO:0000256" key="2">
    <source>
        <dbReference type="ARBA" id="ARBA00022645"/>
    </source>
</evidence>
<keyword evidence="4 7" id="KW-0732">Signal</keyword>
<protein>
    <recommendedName>
        <fullName evidence="7">Carboxypeptidase</fullName>
        <ecNumber evidence="7">3.4.16.-</ecNumber>
    </recommendedName>
</protein>
<feature type="signal peptide" evidence="7">
    <location>
        <begin position="1"/>
        <end position="16"/>
    </location>
</feature>
<evidence type="ECO:0000256" key="4">
    <source>
        <dbReference type="ARBA" id="ARBA00022729"/>
    </source>
</evidence>
<evidence type="ECO:0000256" key="7">
    <source>
        <dbReference type="RuleBase" id="RU361156"/>
    </source>
</evidence>
<organism evidence="8 9">
    <name type="scientific">Planoprotostelium fungivorum</name>
    <dbReference type="NCBI Taxonomy" id="1890364"/>
    <lineage>
        <taxon>Eukaryota</taxon>
        <taxon>Amoebozoa</taxon>
        <taxon>Evosea</taxon>
        <taxon>Variosea</taxon>
        <taxon>Cavosteliida</taxon>
        <taxon>Cavosteliaceae</taxon>
        <taxon>Planoprotostelium</taxon>
    </lineage>
</organism>
<dbReference type="PRINTS" id="PR00724">
    <property type="entry name" value="CRBOXYPTASEC"/>
</dbReference>
<feature type="chain" id="PRO_5015020683" description="Carboxypeptidase" evidence="7">
    <location>
        <begin position="17"/>
        <end position="428"/>
    </location>
</feature>
<evidence type="ECO:0000256" key="3">
    <source>
        <dbReference type="ARBA" id="ARBA00022670"/>
    </source>
</evidence>
<dbReference type="Gene3D" id="3.40.50.1820">
    <property type="entry name" value="alpha/beta hydrolase"/>
    <property type="match status" value="1"/>
</dbReference>
<evidence type="ECO:0000256" key="1">
    <source>
        <dbReference type="ARBA" id="ARBA00009431"/>
    </source>
</evidence>
<evidence type="ECO:0000313" key="8">
    <source>
        <dbReference type="EMBL" id="PRP84032.1"/>
    </source>
</evidence>
<dbReference type="InParanoid" id="A0A2P6NJB8"/>
<dbReference type="STRING" id="1890364.A0A2P6NJB8"/>
<dbReference type="InterPro" id="IPR033124">
    <property type="entry name" value="Ser_caboxypep_his_AS"/>
</dbReference>
<evidence type="ECO:0000256" key="6">
    <source>
        <dbReference type="ARBA" id="ARBA00023180"/>
    </source>
</evidence>
<dbReference type="PANTHER" id="PTHR11802:SF113">
    <property type="entry name" value="SERINE CARBOXYPEPTIDASE CTSA-4.1"/>
    <property type="match status" value="1"/>
</dbReference>
<dbReference type="AlphaFoldDB" id="A0A2P6NJB8"/>
<proteinExistence type="inferred from homology"/>
<comment type="caution">
    <text evidence="8">The sequence shown here is derived from an EMBL/GenBank/DDBJ whole genome shotgun (WGS) entry which is preliminary data.</text>
</comment>
<dbReference type="GO" id="GO:0004185">
    <property type="term" value="F:serine-type carboxypeptidase activity"/>
    <property type="evidence" value="ECO:0007669"/>
    <property type="project" value="UniProtKB-UniRule"/>
</dbReference>
<dbReference type="InterPro" id="IPR001563">
    <property type="entry name" value="Peptidase_S10"/>
</dbReference>
<dbReference type="SUPFAM" id="SSF53474">
    <property type="entry name" value="alpha/beta-Hydrolases"/>
    <property type="match status" value="1"/>
</dbReference>
<keyword evidence="6" id="KW-0325">Glycoprotein</keyword>